<dbReference type="EMBL" id="SGPM01000041">
    <property type="protein sequence ID" value="THH31658.1"/>
    <property type="molecule type" value="Genomic_DNA"/>
</dbReference>
<protein>
    <recommendedName>
        <fullName evidence="5">HMG box domain-containing protein</fullName>
    </recommendedName>
</protein>
<evidence type="ECO:0000313" key="6">
    <source>
        <dbReference type="EMBL" id="THH31658.1"/>
    </source>
</evidence>
<dbReference type="SMART" id="SM00398">
    <property type="entry name" value="HMG"/>
    <property type="match status" value="1"/>
</dbReference>
<accession>A0A4S4N1K0</accession>
<feature type="compositionally biased region" description="Basic residues" evidence="4">
    <location>
        <begin position="86"/>
        <end position="95"/>
    </location>
</feature>
<keyword evidence="2 3" id="KW-0539">Nucleus</keyword>
<dbReference type="GO" id="GO:0005634">
    <property type="term" value="C:nucleus"/>
    <property type="evidence" value="ECO:0007669"/>
    <property type="project" value="UniProtKB-UniRule"/>
</dbReference>
<dbReference type="PANTHER" id="PTHR45789:SF2">
    <property type="entry name" value="FI18025P1"/>
    <property type="match status" value="1"/>
</dbReference>
<dbReference type="Proteomes" id="UP000308730">
    <property type="component" value="Unassembled WGS sequence"/>
</dbReference>
<comment type="caution">
    <text evidence="6">The sequence shown here is derived from an EMBL/GenBank/DDBJ whole genome shotgun (WGS) entry which is preliminary data.</text>
</comment>
<dbReference type="InterPro" id="IPR051356">
    <property type="entry name" value="SOX/SOX-like_TF"/>
</dbReference>
<dbReference type="Gene3D" id="1.10.30.10">
    <property type="entry name" value="High mobility group box domain"/>
    <property type="match status" value="1"/>
</dbReference>
<dbReference type="AlphaFoldDB" id="A0A4S4N1K0"/>
<dbReference type="CDD" id="cd01389">
    <property type="entry name" value="HMG-box_ROX1-like"/>
    <property type="match status" value="1"/>
</dbReference>
<feature type="compositionally biased region" description="Polar residues" evidence="4">
    <location>
        <begin position="60"/>
        <end position="84"/>
    </location>
</feature>
<proteinExistence type="predicted"/>
<feature type="compositionally biased region" description="Polar residues" evidence="4">
    <location>
        <begin position="13"/>
        <end position="33"/>
    </location>
</feature>
<evidence type="ECO:0000256" key="1">
    <source>
        <dbReference type="ARBA" id="ARBA00023125"/>
    </source>
</evidence>
<dbReference type="PROSITE" id="PS50118">
    <property type="entry name" value="HMG_BOX_2"/>
    <property type="match status" value="1"/>
</dbReference>
<gene>
    <name evidence="6" type="ORF">EUX98_g2542</name>
</gene>
<dbReference type="Pfam" id="PF00505">
    <property type="entry name" value="HMG_box"/>
    <property type="match status" value="1"/>
</dbReference>
<feature type="domain" description="HMG box" evidence="5">
    <location>
        <begin position="105"/>
        <end position="174"/>
    </location>
</feature>
<evidence type="ECO:0000256" key="4">
    <source>
        <dbReference type="SAM" id="MobiDB-lite"/>
    </source>
</evidence>
<evidence type="ECO:0000256" key="2">
    <source>
        <dbReference type="ARBA" id="ARBA00023242"/>
    </source>
</evidence>
<keyword evidence="1 3" id="KW-0238">DNA-binding</keyword>
<dbReference type="GO" id="GO:0000978">
    <property type="term" value="F:RNA polymerase II cis-regulatory region sequence-specific DNA binding"/>
    <property type="evidence" value="ECO:0007669"/>
    <property type="project" value="TreeGrafter"/>
</dbReference>
<keyword evidence="7" id="KW-1185">Reference proteome</keyword>
<evidence type="ECO:0000259" key="5">
    <source>
        <dbReference type="PROSITE" id="PS50118"/>
    </source>
</evidence>
<dbReference type="InterPro" id="IPR009071">
    <property type="entry name" value="HMG_box_dom"/>
</dbReference>
<dbReference type="InterPro" id="IPR036910">
    <property type="entry name" value="HMG_box_dom_sf"/>
</dbReference>
<name>A0A4S4N1K0_9APHY</name>
<sequence length="472" mass="52091">MSPVRNHGRVFESSPTPYTTDELSDVHQQSEVASPSSSSSPSFTTSSSQWSTSPATSISTVLSTPTLSPAISESSVSDSLNDTAPSRRRVSRSRKKVDAQDAPYIRRPPNPFIIFRSAFWNEEKKKTSCVKDHRVISKMAGEAWRNLTVAEQSPYRKIAYEVKRRHQEEFPDYRYAPIHRRTSPSSREYVSKDQDEVRCKAIAEFIMEGLKGPQLAAAIQQLDEGSMLLPAPSPSRVPTPVPNMLHPTEAFSTLLKLEYESPVLVAPVITPQEPLPTAQTPELTPAPAIESESTFFTPAELKPRFTDPLLSGIHFDPSAIATFSSTFSSDVAGPIASLDSESAQLLYTTFMSDGADNNLFQTYDQQTFNLPSLPDQTYIDPSWLSSSLYPVENDGGFQGALGLQPYGDMPYPDLSVLPSGAINEDGQGALDVLWQFFADPTVVDSSAVKDEPQTYEFDDLSGWFKTDFFESP</sequence>
<feature type="DNA-binding region" description="HMG box" evidence="3">
    <location>
        <begin position="105"/>
        <end position="174"/>
    </location>
</feature>
<organism evidence="6 7">
    <name type="scientific">Antrodiella citrinella</name>
    <dbReference type="NCBI Taxonomy" id="2447956"/>
    <lineage>
        <taxon>Eukaryota</taxon>
        <taxon>Fungi</taxon>
        <taxon>Dikarya</taxon>
        <taxon>Basidiomycota</taxon>
        <taxon>Agaricomycotina</taxon>
        <taxon>Agaricomycetes</taxon>
        <taxon>Polyporales</taxon>
        <taxon>Steccherinaceae</taxon>
        <taxon>Antrodiella</taxon>
    </lineage>
</organism>
<feature type="region of interest" description="Disordered" evidence="4">
    <location>
        <begin position="1"/>
        <end position="103"/>
    </location>
</feature>
<feature type="compositionally biased region" description="Low complexity" evidence="4">
    <location>
        <begin position="34"/>
        <end position="59"/>
    </location>
</feature>
<dbReference type="GO" id="GO:0000981">
    <property type="term" value="F:DNA-binding transcription factor activity, RNA polymerase II-specific"/>
    <property type="evidence" value="ECO:0007669"/>
    <property type="project" value="TreeGrafter"/>
</dbReference>
<dbReference type="OrthoDB" id="6247875at2759"/>
<dbReference type="SUPFAM" id="SSF47095">
    <property type="entry name" value="HMG-box"/>
    <property type="match status" value="1"/>
</dbReference>
<dbReference type="PANTHER" id="PTHR45789">
    <property type="entry name" value="FI18025P1"/>
    <property type="match status" value="1"/>
</dbReference>
<evidence type="ECO:0000256" key="3">
    <source>
        <dbReference type="PROSITE-ProRule" id="PRU00267"/>
    </source>
</evidence>
<evidence type="ECO:0000313" key="7">
    <source>
        <dbReference type="Proteomes" id="UP000308730"/>
    </source>
</evidence>
<reference evidence="6 7" key="1">
    <citation type="submission" date="2019-02" db="EMBL/GenBank/DDBJ databases">
        <title>Genome sequencing of the rare red list fungi Antrodiella citrinella (Flaviporus citrinellus).</title>
        <authorList>
            <person name="Buettner E."/>
            <person name="Kellner H."/>
        </authorList>
    </citation>
    <scope>NUCLEOTIDE SEQUENCE [LARGE SCALE GENOMIC DNA]</scope>
    <source>
        <strain evidence="6 7">DSM 108506</strain>
    </source>
</reference>